<evidence type="ECO:0000256" key="2">
    <source>
        <dbReference type="ARBA" id="ARBA00023125"/>
    </source>
</evidence>
<organism evidence="5 6">
    <name type="scientific">Salipiger bermudensis (strain DSM 26914 / JCM 13377 / KCTC 12554 / HTCC2601)</name>
    <name type="common">Pelagibaca bermudensis</name>
    <dbReference type="NCBI Taxonomy" id="314265"/>
    <lineage>
        <taxon>Bacteria</taxon>
        <taxon>Pseudomonadati</taxon>
        <taxon>Pseudomonadota</taxon>
        <taxon>Alphaproteobacteria</taxon>
        <taxon>Rhodobacterales</taxon>
        <taxon>Roseobacteraceae</taxon>
        <taxon>Salipiger</taxon>
    </lineage>
</organism>
<dbReference type="InterPro" id="IPR008920">
    <property type="entry name" value="TF_FadR/GntR_C"/>
</dbReference>
<dbReference type="PANTHER" id="PTHR43537">
    <property type="entry name" value="TRANSCRIPTIONAL REGULATOR, GNTR FAMILY"/>
    <property type="match status" value="1"/>
</dbReference>
<dbReference type="AlphaFoldDB" id="Q0FKU6"/>
<gene>
    <name evidence="5" type="ORF">R2601_22237</name>
</gene>
<dbReference type="SUPFAM" id="SSF48008">
    <property type="entry name" value="GntR ligand-binding domain-like"/>
    <property type="match status" value="1"/>
</dbReference>
<reference evidence="5 6" key="1">
    <citation type="journal article" date="2010" name="J. Bacteriol.">
        <title>Genome sequences of Pelagibaca bermudensis HTCC2601T and Maritimibacter alkaliphilus HTCC2654T, the type strains of two marine Roseobacter genera.</title>
        <authorList>
            <person name="Thrash J.C."/>
            <person name="Cho J.C."/>
            <person name="Ferriera S."/>
            <person name="Johnson J."/>
            <person name="Vergin K.L."/>
            <person name="Giovannoni S.J."/>
        </authorList>
    </citation>
    <scope>NUCLEOTIDE SEQUENCE [LARGE SCALE GENOMIC DNA]</scope>
    <source>
        <strain evidence="6">DSM 26914 / JCM 13377 / KCTC 12554 / HTCC2601</strain>
    </source>
</reference>
<dbReference type="InterPro" id="IPR011711">
    <property type="entry name" value="GntR_C"/>
</dbReference>
<evidence type="ECO:0000256" key="1">
    <source>
        <dbReference type="ARBA" id="ARBA00023015"/>
    </source>
</evidence>
<keyword evidence="3" id="KW-0804">Transcription</keyword>
<dbReference type="Pfam" id="PF00392">
    <property type="entry name" value="GntR"/>
    <property type="match status" value="1"/>
</dbReference>
<proteinExistence type="predicted"/>
<dbReference type="Gene3D" id="1.10.10.10">
    <property type="entry name" value="Winged helix-like DNA-binding domain superfamily/Winged helix DNA-binding domain"/>
    <property type="match status" value="2"/>
</dbReference>
<dbReference type="Gene3D" id="1.20.120.530">
    <property type="entry name" value="GntR ligand-binding domain-like"/>
    <property type="match status" value="1"/>
</dbReference>
<feature type="domain" description="GntR C-terminal" evidence="4">
    <location>
        <begin position="156"/>
        <end position="283"/>
    </location>
</feature>
<evidence type="ECO:0000313" key="6">
    <source>
        <dbReference type="Proteomes" id="UP000006230"/>
    </source>
</evidence>
<evidence type="ECO:0000256" key="3">
    <source>
        <dbReference type="ARBA" id="ARBA00023163"/>
    </source>
</evidence>
<accession>Q0FKU6</accession>
<dbReference type="Pfam" id="PF07729">
    <property type="entry name" value="FCD"/>
    <property type="match status" value="1"/>
</dbReference>
<comment type="caution">
    <text evidence="5">The sequence shown here is derived from an EMBL/GenBank/DDBJ whole genome shotgun (WGS) entry which is preliminary data.</text>
</comment>
<keyword evidence="1" id="KW-0805">Transcription regulation</keyword>
<dbReference type="HOGENOM" id="CLU_082415_0_0_5"/>
<dbReference type="STRING" id="314265.R2601_22237"/>
<protein>
    <submittedName>
        <fullName evidence="5">Putative regulatory protein, GntR family</fullName>
    </submittedName>
</protein>
<dbReference type="PANTHER" id="PTHR43537:SF51">
    <property type="entry name" value="HTH-TYPE TRANSCRIPTIONAL REGULATOR LGOR-RELATED"/>
    <property type="match status" value="1"/>
</dbReference>
<dbReference type="InterPro" id="IPR036388">
    <property type="entry name" value="WH-like_DNA-bd_sf"/>
</dbReference>
<dbReference type="EMBL" id="AATQ01000037">
    <property type="protein sequence ID" value="EAU44809.1"/>
    <property type="molecule type" value="Genomic_DNA"/>
</dbReference>
<dbReference type="eggNOG" id="COG1802">
    <property type="taxonomic scope" value="Bacteria"/>
</dbReference>
<dbReference type="SUPFAM" id="SSF46785">
    <property type="entry name" value="Winged helix' DNA-binding domain"/>
    <property type="match status" value="1"/>
</dbReference>
<dbReference type="OrthoDB" id="9799812at2"/>
<evidence type="ECO:0000313" key="5">
    <source>
        <dbReference type="EMBL" id="EAU44809.1"/>
    </source>
</evidence>
<name>Q0FKU6_SALBH</name>
<keyword evidence="2" id="KW-0238">DNA-binding</keyword>
<keyword evidence="6" id="KW-1185">Reference proteome</keyword>
<dbReference type="Proteomes" id="UP000006230">
    <property type="component" value="Unassembled WGS sequence"/>
</dbReference>
<dbReference type="SMART" id="SM00895">
    <property type="entry name" value="FCD"/>
    <property type="match status" value="1"/>
</dbReference>
<dbReference type="RefSeq" id="WP_007799550.1">
    <property type="nucleotide sequence ID" value="NZ_DS022276.1"/>
</dbReference>
<dbReference type="GO" id="GO:0003700">
    <property type="term" value="F:DNA-binding transcription factor activity"/>
    <property type="evidence" value="ECO:0007669"/>
    <property type="project" value="InterPro"/>
</dbReference>
<dbReference type="GO" id="GO:0003677">
    <property type="term" value="F:DNA binding"/>
    <property type="evidence" value="ECO:0007669"/>
    <property type="project" value="UniProtKB-KW"/>
</dbReference>
<sequence>MSRQNQTFKAATNQAMDLFSGLEPGSELGTEAELCEQLAISRTTARNVLSHLAGLGILEWEGRRKVLLRAPTVADRFPPEDVALPAERAEHQFHEWILRTDLPPNAQIHESELARQLGISVALVRDLLQNFRVSGLSREPQQTLDVSRFTRDYALEMCDMRELIEREAMRRLCADPDHPALPRMIEMERLHINLLARDDSAMTEFPALDARFHRLVCAAARNRFYDEFAHRISIIVHYHYQWNKRDETVRNREAIREHLAVIQAVLQGRSDEAREAFDQHLQTARETLLASVNWS</sequence>
<dbReference type="InterPro" id="IPR000524">
    <property type="entry name" value="Tscrpt_reg_HTH_GntR"/>
</dbReference>
<dbReference type="InterPro" id="IPR036390">
    <property type="entry name" value="WH_DNA-bd_sf"/>
</dbReference>
<evidence type="ECO:0000259" key="4">
    <source>
        <dbReference type="SMART" id="SM00895"/>
    </source>
</evidence>